<name>G3HFQ0_CRIGR</name>
<evidence type="ECO:0000313" key="2">
    <source>
        <dbReference type="Proteomes" id="UP000001075"/>
    </source>
</evidence>
<organism evidence="1 2">
    <name type="scientific">Cricetulus griseus</name>
    <name type="common">Chinese hamster</name>
    <name type="synonym">Cricetulus barabensis griseus</name>
    <dbReference type="NCBI Taxonomy" id="10029"/>
    <lineage>
        <taxon>Eukaryota</taxon>
        <taxon>Metazoa</taxon>
        <taxon>Chordata</taxon>
        <taxon>Craniata</taxon>
        <taxon>Vertebrata</taxon>
        <taxon>Euteleostomi</taxon>
        <taxon>Mammalia</taxon>
        <taxon>Eutheria</taxon>
        <taxon>Euarchontoglires</taxon>
        <taxon>Glires</taxon>
        <taxon>Rodentia</taxon>
        <taxon>Myomorpha</taxon>
        <taxon>Muroidea</taxon>
        <taxon>Cricetidae</taxon>
        <taxon>Cricetinae</taxon>
        <taxon>Cricetulus</taxon>
    </lineage>
</organism>
<reference evidence="2" key="1">
    <citation type="journal article" date="2011" name="Nat. Biotechnol.">
        <title>The genomic sequence of the Chinese hamster ovary (CHO)-K1 cell line.</title>
        <authorList>
            <person name="Xu X."/>
            <person name="Nagarajan H."/>
            <person name="Lewis N.E."/>
            <person name="Pan S."/>
            <person name="Cai Z."/>
            <person name="Liu X."/>
            <person name="Chen W."/>
            <person name="Xie M."/>
            <person name="Wang W."/>
            <person name="Hammond S."/>
            <person name="Andersen M.R."/>
            <person name="Neff N."/>
            <person name="Passarelli B."/>
            <person name="Koh W."/>
            <person name="Fan H.C."/>
            <person name="Wang J."/>
            <person name="Gui Y."/>
            <person name="Lee K.H."/>
            <person name="Betenbaugh M.J."/>
            <person name="Quake S.R."/>
            <person name="Famili I."/>
            <person name="Palsson B.O."/>
            <person name="Wang J."/>
        </authorList>
    </citation>
    <scope>NUCLEOTIDE SEQUENCE [LARGE SCALE GENOMIC DNA]</scope>
    <source>
        <strain evidence="2">CHO K1 cell line</strain>
    </source>
</reference>
<dbReference type="InParanoid" id="G3HFQ0"/>
<dbReference type="EMBL" id="JH000333">
    <property type="protein sequence ID" value="EGV99734.1"/>
    <property type="molecule type" value="Genomic_DNA"/>
</dbReference>
<sequence>MPTRGEPSIIPSLVKAIAQACLEASLTEAFLINWCSRSGSLLAKAGLKGQVYQPSTALTWGPYSLHMKP</sequence>
<gene>
    <name evidence="1" type="ORF">I79_009413</name>
</gene>
<dbReference type="Proteomes" id="UP000001075">
    <property type="component" value="Unassembled WGS sequence"/>
</dbReference>
<accession>G3HFQ0</accession>
<proteinExistence type="predicted"/>
<evidence type="ECO:0000313" key="1">
    <source>
        <dbReference type="EMBL" id="EGV99734.1"/>
    </source>
</evidence>
<protein>
    <submittedName>
        <fullName evidence="1">Uncharacterized protein</fullName>
    </submittedName>
</protein>
<dbReference type="AlphaFoldDB" id="G3HFQ0"/>